<dbReference type="PANTHER" id="PTHR12277:SF81">
    <property type="entry name" value="PROTEIN ABHD13"/>
    <property type="match status" value="1"/>
</dbReference>
<proteinExistence type="predicted"/>
<keyword evidence="3" id="KW-1185">Reference proteome</keyword>
<evidence type="ECO:0000313" key="3">
    <source>
        <dbReference type="Proteomes" id="UP000254808"/>
    </source>
</evidence>
<dbReference type="Pfam" id="PF12697">
    <property type="entry name" value="Abhydrolase_6"/>
    <property type="match status" value="1"/>
</dbReference>
<sequence>MYHIPRFPAFSAFIISLALLTSCTTIEISERDAFDNHPTVTPQSYTSEHFTLTEYAVPTADGETLNAWHLKREDALGTVLYFGGNGFLLVKALPWIQAYEQLPVNLLLFDYRGYGLSTGSPSVEGLFTDARTMHTFLTSELGASPDRILLHGHSMGSLVAGRMLSELNPAGYIMESPISEVRDWTRRLVPWLLRPFIRLSFDEVITAQNNIDRVSASTAPALFITGTDDQITPMRMAKELHDVSASTVNTLYLVEGGGHNDLPTFDTYGEALLKFMTEVFETPAP</sequence>
<dbReference type="InterPro" id="IPR000073">
    <property type="entry name" value="AB_hydrolase_1"/>
</dbReference>
<name>A0A345UM56_9BACT</name>
<dbReference type="Gene3D" id="3.40.50.1820">
    <property type="entry name" value="alpha/beta hydrolase"/>
    <property type="match status" value="1"/>
</dbReference>
<gene>
    <name evidence="2" type="ORF">CYPRO_2312</name>
</gene>
<dbReference type="Proteomes" id="UP000254808">
    <property type="component" value="Chromosome"/>
</dbReference>
<organism evidence="2 3">
    <name type="scientific">Cyclonatronum proteinivorum</name>
    <dbReference type="NCBI Taxonomy" id="1457365"/>
    <lineage>
        <taxon>Bacteria</taxon>
        <taxon>Pseudomonadati</taxon>
        <taxon>Balneolota</taxon>
        <taxon>Balneolia</taxon>
        <taxon>Balneolales</taxon>
        <taxon>Cyclonatronaceae</taxon>
        <taxon>Cyclonatronum</taxon>
    </lineage>
</organism>
<dbReference type="RefSeq" id="WP_114984732.1">
    <property type="nucleotide sequence ID" value="NZ_CP027806.1"/>
</dbReference>
<accession>A0A345UM56</accession>
<dbReference type="SUPFAM" id="SSF53474">
    <property type="entry name" value="alpha/beta-Hydrolases"/>
    <property type="match status" value="1"/>
</dbReference>
<evidence type="ECO:0000313" key="2">
    <source>
        <dbReference type="EMBL" id="AXJ01558.1"/>
    </source>
</evidence>
<dbReference type="InterPro" id="IPR029058">
    <property type="entry name" value="AB_hydrolase_fold"/>
</dbReference>
<dbReference type="KEGG" id="cprv:CYPRO_2312"/>
<reference evidence="2 3" key="1">
    <citation type="submission" date="2018-03" db="EMBL/GenBank/DDBJ databases">
        <title>Phenotypic and genomic properties of Cyclonatronum proteinivorum gen. nov., sp. nov., a haloalkaliphilic bacteroidete from soda lakes possessing Na+-translocating rhodopsin.</title>
        <authorList>
            <person name="Toshchakov S.V."/>
            <person name="Korzhenkov A."/>
            <person name="Samarov N.I."/>
            <person name="Kublanov I.V."/>
            <person name="Muntyan M.S."/>
            <person name="Sorokin D.Y."/>
        </authorList>
    </citation>
    <scope>NUCLEOTIDE SEQUENCE [LARGE SCALE GENOMIC DNA]</scope>
    <source>
        <strain evidence="2 3">Omega</strain>
    </source>
</reference>
<evidence type="ECO:0000259" key="1">
    <source>
        <dbReference type="Pfam" id="PF12697"/>
    </source>
</evidence>
<dbReference type="PANTHER" id="PTHR12277">
    <property type="entry name" value="ALPHA/BETA HYDROLASE DOMAIN-CONTAINING PROTEIN"/>
    <property type="match status" value="1"/>
</dbReference>
<dbReference type="OrthoDB" id="9777090at2"/>
<dbReference type="PROSITE" id="PS51257">
    <property type="entry name" value="PROKAR_LIPOPROTEIN"/>
    <property type="match status" value="1"/>
</dbReference>
<protein>
    <recommendedName>
        <fullName evidence="1">AB hydrolase-1 domain-containing protein</fullName>
    </recommendedName>
</protein>
<feature type="domain" description="AB hydrolase-1" evidence="1">
    <location>
        <begin position="103"/>
        <end position="198"/>
    </location>
</feature>
<dbReference type="EMBL" id="CP027806">
    <property type="protein sequence ID" value="AXJ01558.1"/>
    <property type="molecule type" value="Genomic_DNA"/>
</dbReference>
<dbReference type="AlphaFoldDB" id="A0A345UM56"/>